<accession>A0A9K3GJT5</accession>
<dbReference type="InterPro" id="IPR004907">
    <property type="entry name" value="ATPase_V1-cplx_csu"/>
</dbReference>
<dbReference type="InterPro" id="IPR036132">
    <property type="entry name" value="Vac_ATP_synth_c_sf"/>
</dbReference>
<evidence type="ECO:0000256" key="5">
    <source>
        <dbReference type="RuleBase" id="RU364010"/>
    </source>
</evidence>
<keyword evidence="3 5" id="KW-0375">Hydrogen ion transport</keyword>
<proteinExistence type="inferred from homology"/>
<dbReference type="SUPFAM" id="SSF118203">
    <property type="entry name" value="Vacuolar ATP synthase subunit C"/>
    <property type="match status" value="1"/>
</dbReference>
<dbReference type="Gene3D" id="3.30.70.100">
    <property type="match status" value="1"/>
</dbReference>
<dbReference type="PANTHER" id="PTHR10137:SF0">
    <property type="entry name" value="V-TYPE PROTON ATPASE SUBUNIT C"/>
    <property type="match status" value="1"/>
</dbReference>
<evidence type="ECO:0000256" key="3">
    <source>
        <dbReference type="ARBA" id="ARBA00022781"/>
    </source>
</evidence>
<keyword evidence="2 5" id="KW-0813">Transport</keyword>
<dbReference type="Gene3D" id="3.30.70.1180">
    <property type="entry name" value="Vacuolar atp synthase subunit c, domain 1"/>
    <property type="match status" value="1"/>
</dbReference>
<keyword evidence="4 5" id="KW-0406">Ion transport</keyword>
<evidence type="ECO:0000256" key="4">
    <source>
        <dbReference type="ARBA" id="ARBA00023065"/>
    </source>
</evidence>
<dbReference type="OrthoDB" id="6605928at2759"/>
<dbReference type="Gene3D" id="1.20.1460.10">
    <property type="entry name" value="subunit c (vma5p) of the yeast v-atpase, domain 2"/>
    <property type="match status" value="1"/>
</dbReference>
<dbReference type="AlphaFoldDB" id="A0A9K3GJT5"/>
<gene>
    <name evidence="6" type="ORF">KIPB_007153</name>
</gene>
<dbReference type="GO" id="GO:0046961">
    <property type="term" value="F:proton-transporting ATPase activity, rotational mechanism"/>
    <property type="evidence" value="ECO:0007669"/>
    <property type="project" value="InterPro"/>
</dbReference>
<name>A0A9K3GJT5_9EUKA</name>
<evidence type="ECO:0000313" key="6">
    <source>
        <dbReference type="EMBL" id="GIQ85482.1"/>
    </source>
</evidence>
<comment type="function">
    <text evidence="5">Subunit of the V1 complex of vacuolar(H+)-ATPase (V-ATPase), a multisubunit enzyme composed of a peripheral complex (V1) that hydrolyzes ATP and a membrane integral complex (V0) that translocates protons. V-ATPase is responsible for acidifying and maintaining the pH of intracellular compartments and in some cell types, is targeted to the plasma membrane, where it is responsible for acidifying the extracellular environment. Subunit C is necessary for the assembly of the catalytic sector of the enzyme and is likely to have a specific function in its catalytic activity.</text>
</comment>
<organism evidence="6 7">
    <name type="scientific">Kipferlia bialata</name>
    <dbReference type="NCBI Taxonomy" id="797122"/>
    <lineage>
        <taxon>Eukaryota</taxon>
        <taxon>Metamonada</taxon>
        <taxon>Carpediemonas-like organisms</taxon>
        <taxon>Kipferlia</taxon>
    </lineage>
</organism>
<comment type="caution">
    <text evidence="6">The sequence shown here is derived from an EMBL/GenBank/DDBJ whole genome shotgun (WGS) entry which is preliminary data.</text>
</comment>
<protein>
    <recommendedName>
        <fullName evidence="5">V-type proton ATPase subunit C</fullName>
    </recommendedName>
</protein>
<dbReference type="CDD" id="cd14785">
    <property type="entry name" value="V-ATPase_C"/>
    <property type="match status" value="1"/>
</dbReference>
<reference evidence="6 7" key="1">
    <citation type="journal article" date="2018" name="PLoS ONE">
        <title>The draft genome of Kipferlia bialata reveals reductive genome evolution in fornicate parasites.</title>
        <authorList>
            <person name="Tanifuji G."/>
            <person name="Takabayashi S."/>
            <person name="Kume K."/>
            <person name="Takagi M."/>
            <person name="Nakayama T."/>
            <person name="Kamikawa R."/>
            <person name="Inagaki Y."/>
            <person name="Hashimoto T."/>
        </authorList>
    </citation>
    <scope>NUCLEOTIDE SEQUENCE [LARGE SCALE GENOMIC DNA]</scope>
    <source>
        <strain evidence="6">NY0173</strain>
    </source>
</reference>
<sequence>MNHFWALAYPRDQAGTSTRAAALSKSPLLDAHEVTVPALSHGALDELLSLADRLSSLDTQAGTLAHKLEAQLFELHPARFEPMIADKTVSQYASKFQWNEDSFPTTESVGYQCQRVVSELGSVDSDFKAVQGEYTTVRTQLANKRRQESGTLATKSLHGMLDQAWFESDFMTTVLILLPKYQSKEFLEAYESWTDHVMPQSATLVAEDDQLCLYACVVMKGEASAFKDKARENRYTIREHDPEAESIRPDAEIQTLTNRLTQLTADMLSFLQANYGRTVACWVHTVMLRTYVEALLRFGLQTATTYCLVSIKDAGKMKAARAHLVESFEDLFSSGIHSTAREGVEATNFQLYSTTVEEDETYFPFVFHPVMLSSVSKQQRQAAEAQSRKTGRQDA</sequence>
<evidence type="ECO:0000256" key="2">
    <source>
        <dbReference type="ARBA" id="ARBA00022448"/>
    </source>
</evidence>
<evidence type="ECO:0000313" key="7">
    <source>
        <dbReference type="Proteomes" id="UP000265618"/>
    </source>
</evidence>
<keyword evidence="7" id="KW-1185">Reference proteome</keyword>
<dbReference type="Proteomes" id="UP000265618">
    <property type="component" value="Unassembled WGS sequence"/>
</dbReference>
<dbReference type="EMBL" id="BDIP01001963">
    <property type="protein sequence ID" value="GIQ85482.1"/>
    <property type="molecule type" value="Genomic_DNA"/>
</dbReference>
<comment type="subunit">
    <text evidence="5">V-ATPase is a heteromultimeric enzyme composed of a peripheral catalytic V1 complex (components A to H) attached to an integral membrane V0 proton pore complex.</text>
</comment>
<dbReference type="GO" id="GO:0000221">
    <property type="term" value="C:vacuolar proton-transporting V-type ATPase, V1 domain"/>
    <property type="evidence" value="ECO:0007669"/>
    <property type="project" value="TreeGrafter"/>
</dbReference>
<dbReference type="PANTHER" id="PTHR10137">
    <property type="entry name" value="V-TYPE PROTON ATPASE SUBUNIT C"/>
    <property type="match status" value="1"/>
</dbReference>
<comment type="similarity">
    <text evidence="1 5">Belongs to the V-ATPase C subunit family.</text>
</comment>
<evidence type="ECO:0000256" key="1">
    <source>
        <dbReference type="ARBA" id="ARBA00006138"/>
    </source>
</evidence>
<dbReference type="Pfam" id="PF03223">
    <property type="entry name" value="V-ATPase_C"/>
    <property type="match status" value="1"/>
</dbReference>